<evidence type="ECO:0000313" key="1">
    <source>
        <dbReference type="EMBL" id="MFC5834864.1"/>
    </source>
</evidence>
<dbReference type="RefSeq" id="WP_379524325.1">
    <property type="nucleotide sequence ID" value="NZ_JBHSPA010000115.1"/>
</dbReference>
<proteinExistence type="predicted"/>
<keyword evidence="2" id="KW-1185">Reference proteome</keyword>
<gene>
    <name evidence="1" type="ORF">ACFPZ3_64420</name>
</gene>
<reference evidence="2" key="1">
    <citation type="journal article" date="2019" name="Int. J. Syst. Evol. Microbiol.">
        <title>The Global Catalogue of Microorganisms (GCM) 10K type strain sequencing project: providing services to taxonomists for standard genome sequencing and annotation.</title>
        <authorList>
            <consortium name="The Broad Institute Genomics Platform"/>
            <consortium name="The Broad Institute Genome Sequencing Center for Infectious Disease"/>
            <person name="Wu L."/>
            <person name="Ma J."/>
        </authorList>
    </citation>
    <scope>NUCLEOTIDE SEQUENCE [LARGE SCALE GENOMIC DNA]</scope>
    <source>
        <strain evidence="2">CCUG 53903</strain>
    </source>
</reference>
<dbReference type="EMBL" id="JBHSPA010000115">
    <property type="protein sequence ID" value="MFC5834864.1"/>
    <property type="molecule type" value="Genomic_DNA"/>
</dbReference>
<name>A0ABW1D9Y1_9ACTN</name>
<dbReference type="Proteomes" id="UP001596058">
    <property type="component" value="Unassembled WGS sequence"/>
</dbReference>
<accession>A0ABW1D9Y1</accession>
<comment type="caution">
    <text evidence="1">The sequence shown here is derived from an EMBL/GenBank/DDBJ whole genome shotgun (WGS) entry which is preliminary data.</text>
</comment>
<protein>
    <submittedName>
        <fullName evidence="1">Uncharacterized protein</fullName>
    </submittedName>
</protein>
<sequence>MTFAGCMNPRHPAECADPALLLSENPGHGTAPAMPYSPTGSWSAELIYGESRRWPMR</sequence>
<organism evidence="1 2">
    <name type="scientific">Nonomuraea insulae</name>
    <dbReference type="NCBI Taxonomy" id="1616787"/>
    <lineage>
        <taxon>Bacteria</taxon>
        <taxon>Bacillati</taxon>
        <taxon>Actinomycetota</taxon>
        <taxon>Actinomycetes</taxon>
        <taxon>Streptosporangiales</taxon>
        <taxon>Streptosporangiaceae</taxon>
        <taxon>Nonomuraea</taxon>
    </lineage>
</organism>
<evidence type="ECO:0000313" key="2">
    <source>
        <dbReference type="Proteomes" id="UP001596058"/>
    </source>
</evidence>